<dbReference type="EMBL" id="CACVKT020003887">
    <property type="protein sequence ID" value="CAC5386696.1"/>
    <property type="molecule type" value="Genomic_DNA"/>
</dbReference>
<evidence type="ECO:0000313" key="3">
    <source>
        <dbReference type="Proteomes" id="UP000507470"/>
    </source>
</evidence>
<name>A0A6J8BT39_MYTCO</name>
<evidence type="ECO:0000313" key="2">
    <source>
        <dbReference type="EMBL" id="CAC5386696.1"/>
    </source>
</evidence>
<evidence type="ECO:0000256" key="1">
    <source>
        <dbReference type="SAM" id="MobiDB-lite"/>
    </source>
</evidence>
<keyword evidence="3" id="KW-1185">Reference proteome</keyword>
<protein>
    <submittedName>
        <fullName evidence="2">Uncharacterized protein</fullName>
    </submittedName>
</protein>
<reference evidence="2 3" key="1">
    <citation type="submission" date="2020-06" db="EMBL/GenBank/DDBJ databases">
        <authorList>
            <person name="Li R."/>
            <person name="Bekaert M."/>
        </authorList>
    </citation>
    <scope>NUCLEOTIDE SEQUENCE [LARGE SCALE GENOMIC DNA]</scope>
    <source>
        <strain evidence="3">wild</strain>
    </source>
</reference>
<accession>A0A6J8BT39</accession>
<dbReference type="Proteomes" id="UP000507470">
    <property type="component" value="Unassembled WGS sequence"/>
</dbReference>
<feature type="compositionally biased region" description="Basic and acidic residues" evidence="1">
    <location>
        <begin position="212"/>
        <end position="221"/>
    </location>
</feature>
<proteinExistence type="predicted"/>
<organism evidence="2 3">
    <name type="scientific">Mytilus coruscus</name>
    <name type="common">Sea mussel</name>
    <dbReference type="NCBI Taxonomy" id="42192"/>
    <lineage>
        <taxon>Eukaryota</taxon>
        <taxon>Metazoa</taxon>
        <taxon>Spiralia</taxon>
        <taxon>Lophotrochozoa</taxon>
        <taxon>Mollusca</taxon>
        <taxon>Bivalvia</taxon>
        <taxon>Autobranchia</taxon>
        <taxon>Pteriomorphia</taxon>
        <taxon>Mytilida</taxon>
        <taxon>Mytiloidea</taxon>
        <taxon>Mytilidae</taxon>
        <taxon>Mytilinae</taxon>
        <taxon>Mytilus</taxon>
    </lineage>
</organism>
<gene>
    <name evidence="2" type="ORF">MCOR_22105</name>
</gene>
<sequence>MVIEIVTHEDVYLDEYYLNRGTTGEDKHIVSNLVMYSDSYIAGDRITPAVARRILREDTFNFSKLGAYGNAWLIFALSSILKCSLFAIYPQKGNPVVRSHLNREVCPRMTKSSDIVYLMWTSTRTKEMRDEHWIPNHCVPVLPLQSNDQEKGDNSLVENSHDSSTSIDFDLDSFSLCSLEMLVNPIDIDLMQPDPLTEVHPEADLMQPDPMTEVHPEVDLM</sequence>
<dbReference type="OrthoDB" id="6185439at2759"/>
<feature type="region of interest" description="Disordered" evidence="1">
    <location>
        <begin position="200"/>
        <end position="221"/>
    </location>
</feature>
<dbReference type="AlphaFoldDB" id="A0A6J8BT39"/>